<dbReference type="Proteomes" id="UP000003294">
    <property type="component" value="Unassembled WGS sequence"/>
</dbReference>
<name>D0W4X2_NEICI</name>
<protein>
    <submittedName>
        <fullName evidence="1">Uncharacterized protein</fullName>
    </submittedName>
</protein>
<reference evidence="1 2" key="1">
    <citation type="submission" date="2009-10" db="EMBL/GenBank/DDBJ databases">
        <authorList>
            <person name="Weinstock G."/>
            <person name="Sodergren E."/>
            <person name="Clifton S."/>
            <person name="Fulton L."/>
            <person name="Fulton B."/>
            <person name="Courtney L."/>
            <person name="Fronick C."/>
            <person name="Harrison M."/>
            <person name="Strong C."/>
            <person name="Farmer C."/>
            <person name="Delahaunty K."/>
            <person name="Markovic C."/>
            <person name="Hall O."/>
            <person name="Minx P."/>
            <person name="Tomlinson C."/>
            <person name="Mitreva M."/>
            <person name="Nelson J."/>
            <person name="Hou S."/>
            <person name="Wollam A."/>
            <person name="Pepin K.H."/>
            <person name="Johnson M."/>
            <person name="Bhonagiri V."/>
            <person name="Nash W.E."/>
            <person name="Warren W."/>
            <person name="Chinwalla A."/>
            <person name="Mardis E.R."/>
            <person name="Wilson R.K."/>
        </authorList>
    </citation>
    <scope>NUCLEOTIDE SEQUENCE [LARGE SCALE GENOMIC DNA]</scope>
    <source>
        <strain evidence="1 2">ATCC 14685</strain>
    </source>
</reference>
<evidence type="ECO:0000313" key="1">
    <source>
        <dbReference type="EMBL" id="EEZ71094.1"/>
    </source>
</evidence>
<proteinExistence type="predicted"/>
<comment type="caution">
    <text evidence="1">The sequence shown here is derived from an EMBL/GenBank/DDBJ whole genome shotgun (WGS) entry which is preliminary data.</text>
</comment>
<accession>D0W4X2</accession>
<dbReference type="STRING" id="546262.NEICINOT_04720"/>
<dbReference type="AlphaFoldDB" id="D0W4X2"/>
<gene>
    <name evidence="1" type="ORF">NEICINOT_04720</name>
</gene>
<sequence length="65" mass="7248">MIAYPEELIAAAWAKCRLPPVQLRHIHTAAAFRAIYRMRRQGTIKRVGAGAVTDRLAKSNHAGHE</sequence>
<organism evidence="1 2">
    <name type="scientific">Neisseria cinerea ATCC 14685</name>
    <dbReference type="NCBI Taxonomy" id="546262"/>
    <lineage>
        <taxon>Bacteria</taxon>
        <taxon>Pseudomonadati</taxon>
        <taxon>Pseudomonadota</taxon>
        <taxon>Betaproteobacteria</taxon>
        <taxon>Neisseriales</taxon>
        <taxon>Neisseriaceae</taxon>
        <taxon>Neisseria</taxon>
    </lineage>
</organism>
<evidence type="ECO:0000313" key="2">
    <source>
        <dbReference type="Proteomes" id="UP000003294"/>
    </source>
</evidence>
<dbReference type="EMBL" id="ACDY02000011">
    <property type="protein sequence ID" value="EEZ71094.1"/>
    <property type="molecule type" value="Genomic_DNA"/>
</dbReference>